<accession>C5KGV6</accession>
<dbReference type="EMBL" id="GG673064">
    <property type="protein sequence ID" value="EER16289.1"/>
    <property type="molecule type" value="Genomic_DNA"/>
</dbReference>
<dbReference type="GeneID" id="9061512"/>
<evidence type="ECO:0000256" key="1">
    <source>
        <dbReference type="SAM" id="MobiDB-lite"/>
    </source>
</evidence>
<proteinExistence type="predicted"/>
<feature type="compositionally biased region" description="Low complexity" evidence="1">
    <location>
        <begin position="1"/>
        <end position="19"/>
    </location>
</feature>
<feature type="region of interest" description="Disordered" evidence="1">
    <location>
        <begin position="1"/>
        <end position="81"/>
    </location>
</feature>
<name>C5KGV6_PERM5</name>
<evidence type="ECO:0000313" key="3">
    <source>
        <dbReference type="Proteomes" id="UP000007800"/>
    </source>
</evidence>
<protein>
    <submittedName>
        <fullName evidence="2">Uncharacterized protein</fullName>
    </submittedName>
</protein>
<dbReference type="OrthoDB" id="10486196at2759"/>
<gene>
    <name evidence="2" type="ORF">Pmar_PMAR022092</name>
</gene>
<dbReference type="AlphaFoldDB" id="C5KGV6"/>
<dbReference type="InterPro" id="IPR036770">
    <property type="entry name" value="Ankyrin_rpt-contain_sf"/>
</dbReference>
<dbReference type="Gene3D" id="1.25.40.20">
    <property type="entry name" value="Ankyrin repeat-containing domain"/>
    <property type="match status" value="1"/>
</dbReference>
<feature type="compositionally biased region" description="Low complexity" evidence="1">
    <location>
        <begin position="32"/>
        <end position="50"/>
    </location>
</feature>
<dbReference type="InParanoid" id="C5KGV6"/>
<feature type="compositionally biased region" description="Low complexity" evidence="1">
    <location>
        <begin position="57"/>
        <end position="72"/>
    </location>
</feature>
<dbReference type="Proteomes" id="UP000007800">
    <property type="component" value="Unassembled WGS sequence"/>
</dbReference>
<dbReference type="RefSeq" id="XP_002784493.1">
    <property type="nucleotide sequence ID" value="XM_002784447.1"/>
</dbReference>
<dbReference type="SUPFAM" id="SSF48403">
    <property type="entry name" value="Ankyrin repeat"/>
    <property type="match status" value="1"/>
</dbReference>
<sequence>MLQPSSSSSPSKAKSGRSATQTDDKRYGSPDPGGIPMQPMRGPQQRPRPQNDLLDISSSAAASAAAASGSSPSKDRRSSNSLMVDLEDSVTGAVRKGHEAAITVDPIRVIVFSIIIVSLIFFTTLGPSLPSPPQHESNGVDLGSARGSSASKVSSAFLNSCASSDRRSFEAILDRYGRDLTTGDKLLCMHYALQDGGEGYLDIVSTLLSMGVDPVVVDPTGVSLLEVSCTEGRVEAFRMMLRRDTRLCSSQGADSLYYFAGRAPSQGVTKQLIETIREQCDGQPSKGKLGPQAGGADKDLQMPGEVDVRREGRSYESEWSEIASKEKYSKEVASLQIEVEKWRDRAFDAARQKQQLLDRVARLEAQLEAKEVNEAKSTATPRVEPPERKDDEYERLWRDSKFVDADKPLTGGPANELISSPLPPPEGHMGESGVFCSHPSIMYPSINAFKLMLIGLLESITTVRTIAL</sequence>
<feature type="region of interest" description="Disordered" evidence="1">
    <location>
        <begin position="279"/>
        <end position="300"/>
    </location>
</feature>
<feature type="region of interest" description="Disordered" evidence="1">
    <location>
        <begin position="372"/>
        <end position="391"/>
    </location>
</feature>
<organism evidence="3">
    <name type="scientific">Perkinsus marinus (strain ATCC 50983 / TXsc)</name>
    <dbReference type="NCBI Taxonomy" id="423536"/>
    <lineage>
        <taxon>Eukaryota</taxon>
        <taxon>Sar</taxon>
        <taxon>Alveolata</taxon>
        <taxon>Perkinsozoa</taxon>
        <taxon>Perkinsea</taxon>
        <taxon>Perkinsida</taxon>
        <taxon>Perkinsidae</taxon>
        <taxon>Perkinsus</taxon>
    </lineage>
</organism>
<reference evidence="2 3" key="1">
    <citation type="submission" date="2008-07" db="EMBL/GenBank/DDBJ databases">
        <authorList>
            <person name="El-Sayed N."/>
            <person name="Caler E."/>
            <person name="Inman J."/>
            <person name="Amedeo P."/>
            <person name="Hass B."/>
            <person name="Wortman J."/>
        </authorList>
    </citation>
    <scope>NUCLEOTIDE SEQUENCE [LARGE SCALE GENOMIC DNA]</scope>
    <source>
        <strain evidence="3">ATCC 50983 / TXsc</strain>
    </source>
</reference>
<evidence type="ECO:0000313" key="2">
    <source>
        <dbReference type="EMBL" id="EER16289.1"/>
    </source>
</evidence>
<keyword evidence="3" id="KW-1185">Reference proteome</keyword>